<name>A0A7S4QEK0_9DINO</name>
<evidence type="ECO:0000313" key="1">
    <source>
        <dbReference type="EMBL" id="CAE4579793.1"/>
    </source>
</evidence>
<accession>A0A7S4QEK0</accession>
<dbReference type="AlphaFoldDB" id="A0A7S4QEK0"/>
<reference evidence="1" key="1">
    <citation type="submission" date="2021-01" db="EMBL/GenBank/DDBJ databases">
        <authorList>
            <person name="Corre E."/>
            <person name="Pelletier E."/>
            <person name="Niang G."/>
            <person name="Scheremetjew M."/>
            <person name="Finn R."/>
            <person name="Kale V."/>
            <person name="Holt S."/>
            <person name="Cochrane G."/>
            <person name="Meng A."/>
            <person name="Brown T."/>
            <person name="Cohen L."/>
        </authorList>
    </citation>
    <scope>NUCLEOTIDE SEQUENCE</scope>
    <source>
        <strain evidence="1">CCMP3105</strain>
    </source>
</reference>
<organism evidence="1">
    <name type="scientific">Alexandrium monilatum</name>
    <dbReference type="NCBI Taxonomy" id="311494"/>
    <lineage>
        <taxon>Eukaryota</taxon>
        <taxon>Sar</taxon>
        <taxon>Alveolata</taxon>
        <taxon>Dinophyceae</taxon>
        <taxon>Gonyaulacales</taxon>
        <taxon>Pyrocystaceae</taxon>
        <taxon>Alexandrium</taxon>
    </lineage>
</organism>
<protein>
    <submittedName>
        <fullName evidence="1">Uncharacterized protein</fullName>
    </submittedName>
</protein>
<gene>
    <name evidence="1" type="ORF">AMON00008_LOCUS18428</name>
</gene>
<proteinExistence type="predicted"/>
<sequence>MAAGLLGGFLAECRSDLVRYRATAMPLARGFVMERLPAVMNKVPAASMELLWPLNPQSGRFALVPSPRPKAAYPWGVRWPGHADHRECVVDTAAICEAFLAWRKFSLHIPSLLGELERAAARPSRAPEIPDELLTAEGLLHKRMFAAMRG</sequence>
<dbReference type="EMBL" id="HBNR01027216">
    <property type="protein sequence ID" value="CAE4579793.1"/>
    <property type="molecule type" value="Transcribed_RNA"/>
</dbReference>